<proteinExistence type="predicted"/>
<organism evidence="1 2">
    <name type="scientific">Desulfoscipio geothermicus DSM 3669</name>
    <dbReference type="NCBI Taxonomy" id="1121426"/>
    <lineage>
        <taxon>Bacteria</taxon>
        <taxon>Bacillati</taxon>
        <taxon>Bacillota</taxon>
        <taxon>Clostridia</taxon>
        <taxon>Eubacteriales</taxon>
        <taxon>Desulfallaceae</taxon>
        <taxon>Desulfoscipio</taxon>
    </lineage>
</organism>
<sequence length="62" mass="6753">MNKYTVRGPGRECIEINASSLDEALAQAKSRYPGKHVEADAAEVIYVCSPGENPDACQTRLQ</sequence>
<dbReference type="AlphaFoldDB" id="A0A1I6EDG4"/>
<dbReference type="RefSeq" id="WP_092487102.1">
    <property type="nucleotide sequence ID" value="NZ_FOYM01000037.1"/>
</dbReference>
<name>A0A1I6EDG4_9FIRM</name>
<protein>
    <submittedName>
        <fullName evidence="1">Uncharacterized protein</fullName>
    </submittedName>
</protein>
<keyword evidence="2" id="KW-1185">Reference proteome</keyword>
<dbReference type="OrthoDB" id="1809447at2"/>
<gene>
    <name evidence="1" type="ORF">SAMN05660706_1372</name>
</gene>
<evidence type="ECO:0000313" key="1">
    <source>
        <dbReference type="EMBL" id="SFR15773.1"/>
    </source>
</evidence>
<accession>A0A1I6EDG4</accession>
<evidence type="ECO:0000313" key="2">
    <source>
        <dbReference type="Proteomes" id="UP000199584"/>
    </source>
</evidence>
<reference evidence="2" key="1">
    <citation type="submission" date="2016-10" db="EMBL/GenBank/DDBJ databases">
        <authorList>
            <person name="Varghese N."/>
            <person name="Submissions S."/>
        </authorList>
    </citation>
    <scope>NUCLEOTIDE SEQUENCE [LARGE SCALE GENOMIC DNA]</scope>
    <source>
        <strain evidence="2">DSM 3669</strain>
    </source>
</reference>
<dbReference type="EMBL" id="FOYM01000037">
    <property type="protein sequence ID" value="SFR15773.1"/>
    <property type="molecule type" value="Genomic_DNA"/>
</dbReference>
<dbReference type="Proteomes" id="UP000199584">
    <property type="component" value="Unassembled WGS sequence"/>
</dbReference>